<protein>
    <submittedName>
        <fullName evidence="2">Uncharacterized protein</fullName>
    </submittedName>
</protein>
<feature type="compositionally biased region" description="Low complexity" evidence="1">
    <location>
        <begin position="13"/>
        <end position="27"/>
    </location>
</feature>
<name>A0AAW1S095_9CHLO</name>
<comment type="caution">
    <text evidence="2">The sequence shown here is derived from an EMBL/GenBank/DDBJ whole genome shotgun (WGS) entry which is preliminary data.</text>
</comment>
<reference evidence="2 3" key="1">
    <citation type="journal article" date="2024" name="Nat. Commun.">
        <title>Phylogenomics reveals the evolutionary origins of lichenization in chlorophyte algae.</title>
        <authorList>
            <person name="Puginier C."/>
            <person name="Libourel C."/>
            <person name="Otte J."/>
            <person name="Skaloud P."/>
            <person name="Haon M."/>
            <person name="Grisel S."/>
            <person name="Petersen M."/>
            <person name="Berrin J.G."/>
            <person name="Delaux P.M."/>
            <person name="Dal Grande F."/>
            <person name="Keller J."/>
        </authorList>
    </citation>
    <scope>NUCLEOTIDE SEQUENCE [LARGE SCALE GENOMIC DNA]</scope>
    <source>
        <strain evidence="2 3">SAG 245.80</strain>
    </source>
</reference>
<feature type="region of interest" description="Disordered" evidence="1">
    <location>
        <begin position="1"/>
        <end position="27"/>
    </location>
</feature>
<feature type="compositionally biased region" description="Polar residues" evidence="1">
    <location>
        <begin position="43"/>
        <end position="58"/>
    </location>
</feature>
<keyword evidence="3" id="KW-1185">Reference proteome</keyword>
<dbReference type="EMBL" id="JALJOU010000016">
    <property type="protein sequence ID" value="KAK9839405.1"/>
    <property type="molecule type" value="Genomic_DNA"/>
</dbReference>
<organism evidence="2 3">
    <name type="scientific">Elliptochloris bilobata</name>
    <dbReference type="NCBI Taxonomy" id="381761"/>
    <lineage>
        <taxon>Eukaryota</taxon>
        <taxon>Viridiplantae</taxon>
        <taxon>Chlorophyta</taxon>
        <taxon>core chlorophytes</taxon>
        <taxon>Trebouxiophyceae</taxon>
        <taxon>Trebouxiophyceae incertae sedis</taxon>
        <taxon>Elliptochloris clade</taxon>
        <taxon>Elliptochloris</taxon>
    </lineage>
</organism>
<evidence type="ECO:0000313" key="3">
    <source>
        <dbReference type="Proteomes" id="UP001445335"/>
    </source>
</evidence>
<evidence type="ECO:0000313" key="2">
    <source>
        <dbReference type="EMBL" id="KAK9839405.1"/>
    </source>
</evidence>
<evidence type="ECO:0000256" key="1">
    <source>
        <dbReference type="SAM" id="MobiDB-lite"/>
    </source>
</evidence>
<accession>A0AAW1S095</accession>
<dbReference type="Proteomes" id="UP001445335">
    <property type="component" value="Unassembled WGS sequence"/>
</dbReference>
<feature type="region of interest" description="Disordered" evidence="1">
    <location>
        <begin position="43"/>
        <end position="68"/>
    </location>
</feature>
<gene>
    <name evidence="2" type="ORF">WJX81_000419</name>
</gene>
<dbReference type="AlphaFoldDB" id="A0AAW1S095"/>
<sequence length="197" mass="20380">MLPSGLSAGVARPPATSPGSDSAASSISDEGLVHSIYRLKQAAASSGAPSWRTSSQRGGSRKGQVVEPVPALETSQQASVQMTREAPGRYEIGNAVVQLEAQFAAAEAPYPDTVAALDPLAAAALSPRSAVKQQVDSSPWLRHVQDFISRSPTPAGSPEGAWRIPAVGRRSSSGGLDPARGPAPAPPSGRRRWRAGR</sequence>
<proteinExistence type="predicted"/>
<feature type="region of interest" description="Disordered" evidence="1">
    <location>
        <begin position="148"/>
        <end position="197"/>
    </location>
</feature>